<dbReference type="PANTHER" id="PTHR33840:SF1">
    <property type="entry name" value="TLE1 PHOSPHOLIPASE DOMAIN-CONTAINING PROTEIN"/>
    <property type="match status" value="1"/>
</dbReference>
<dbReference type="PANTHER" id="PTHR33840">
    <property type="match status" value="1"/>
</dbReference>
<accession>A0A2T5P6L2</accession>
<name>A0A2T5P6L2_9PSED</name>
<keyword evidence="3" id="KW-1185">Reference proteome</keyword>
<dbReference type="AlphaFoldDB" id="A0A2T5P6L2"/>
<dbReference type="Pfam" id="PF09994">
    <property type="entry name" value="T6SS_Tle1-like_cat"/>
    <property type="match status" value="1"/>
</dbReference>
<dbReference type="RefSeq" id="WP_108108334.1">
    <property type="nucleotide sequence ID" value="NZ_QASN01000020.1"/>
</dbReference>
<sequence length="350" mass="39521">MARNIIISFDGTWNTPDRNPSADGDASTNVWKLHQAIPDSADGRVQLRWYETGVGTRWYDKLRGGVFGVGLSRKIQEGYRQLVQLYEEGDQIFIFGFSRGAYSARSLVGMIRNCGLLLPAHHRRTSEAYSLYRTRDEGADSENARFFRRQYSREIPIHFLGVWDTVGALGIPVQSFNWFNQAFYRFHDTELSGIVRHAFHAVAVDEHRRNYCATLWDPKQKPNQTIEQVWFAGAHANVGGGYADNPLSDLPLRWMAEKASECGLGIDRQRLPALPADLPNITDSWRHFLGGAYSKVEPRHYRPIGATSFGQEKIDPSVLARAAQVAEYRPKNPVLDHLADGPLPGGRIRP</sequence>
<reference evidence="2 3" key="1">
    <citation type="submission" date="2018-04" db="EMBL/GenBank/DDBJ databases">
        <title>Pseudomonas sp. nov., isolated from mangrove soil.</title>
        <authorList>
            <person name="Chen C."/>
        </authorList>
    </citation>
    <scope>NUCLEOTIDE SEQUENCE [LARGE SCALE GENOMIC DNA]</scope>
    <source>
        <strain evidence="2 3">TC-11</strain>
    </source>
</reference>
<gene>
    <name evidence="2" type="ORF">DBO85_13705</name>
</gene>
<dbReference type="InterPro" id="IPR018712">
    <property type="entry name" value="Tle1-like_cat"/>
</dbReference>
<dbReference type="Proteomes" id="UP000244064">
    <property type="component" value="Unassembled WGS sequence"/>
</dbReference>
<dbReference type="OrthoDB" id="4378831at2"/>
<dbReference type="EMBL" id="QASN01000020">
    <property type="protein sequence ID" value="PTU73389.1"/>
    <property type="molecule type" value="Genomic_DNA"/>
</dbReference>
<proteinExistence type="predicted"/>
<evidence type="ECO:0000259" key="1">
    <source>
        <dbReference type="Pfam" id="PF09994"/>
    </source>
</evidence>
<comment type="caution">
    <text evidence="2">The sequence shown here is derived from an EMBL/GenBank/DDBJ whole genome shotgun (WGS) entry which is preliminary data.</text>
</comment>
<feature type="domain" description="T6SS Phospholipase effector Tle1-like catalytic" evidence="1">
    <location>
        <begin position="3"/>
        <end position="257"/>
    </location>
</feature>
<evidence type="ECO:0000313" key="2">
    <source>
        <dbReference type="EMBL" id="PTU73389.1"/>
    </source>
</evidence>
<organism evidence="2 3">
    <name type="scientific">Pseudomonas mangrovi</name>
    <dbReference type="NCBI Taxonomy" id="2161748"/>
    <lineage>
        <taxon>Bacteria</taxon>
        <taxon>Pseudomonadati</taxon>
        <taxon>Pseudomonadota</taxon>
        <taxon>Gammaproteobacteria</taxon>
        <taxon>Pseudomonadales</taxon>
        <taxon>Pseudomonadaceae</taxon>
        <taxon>Pseudomonas</taxon>
    </lineage>
</organism>
<evidence type="ECO:0000313" key="3">
    <source>
        <dbReference type="Proteomes" id="UP000244064"/>
    </source>
</evidence>
<protein>
    <submittedName>
        <fullName evidence="2">DUF2235 domain-containing protein</fullName>
    </submittedName>
</protein>